<evidence type="ECO:0000256" key="4">
    <source>
        <dbReference type="ARBA" id="ARBA00022547"/>
    </source>
</evidence>
<keyword evidence="9" id="KW-0472">Membrane</keyword>
<evidence type="ECO:0000256" key="7">
    <source>
        <dbReference type="ARBA" id="ARBA00023065"/>
    </source>
</evidence>
<keyword evidence="8 11" id="KW-0496">Mitochondrion</keyword>
<gene>
    <name evidence="12" type="ORF">K461DRAFT_283392</name>
</gene>
<evidence type="ECO:0000256" key="3">
    <source>
        <dbReference type="ARBA" id="ARBA00022448"/>
    </source>
</evidence>
<evidence type="ECO:0000256" key="9">
    <source>
        <dbReference type="ARBA" id="ARBA00023136"/>
    </source>
</evidence>
<keyword evidence="5 11" id="KW-0375">Hydrogen ion transport</keyword>
<evidence type="ECO:0000256" key="11">
    <source>
        <dbReference type="RuleBase" id="RU367005"/>
    </source>
</evidence>
<dbReference type="InterPro" id="IPR008386">
    <property type="entry name" value="ATP_synth_F0_esu_mt"/>
</dbReference>
<dbReference type="GO" id="GO:0015078">
    <property type="term" value="F:proton transmembrane transporter activity"/>
    <property type="evidence" value="ECO:0007669"/>
    <property type="project" value="InterPro"/>
</dbReference>
<comment type="caution">
    <text evidence="12">The sequence shown here is derived from an EMBL/GenBank/DDBJ whole genome shotgun (WGS) entry which is preliminary data.</text>
</comment>
<evidence type="ECO:0000256" key="1">
    <source>
        <dbReference type="ARBA" id="ARBA00004273"/>
    </source>
</evidence>
<keyword evidence="7 11" id="KW-0406">Ion transport</keyword>
<dbReference type="GO" id="GO:0015986">
    <property type="term" value="P:proton motive force-driven ATP synthesis"/>
    <property type="evidence" value="ECO:0007669"/>
    <property type="project" value="InterPro"/>
</dbReference>
<dbReference type="EMBL" id="ML996095">
    <property type="protein sequence ID" value="KAF2147804.1"/>
    <property type="molecule type" value="Genomic_DNA"/>
</dbReference>
<sequence length="93" mass="10328">MASSGVNVLRWSALGFGLIYGIYHQSSIKSTDRTNAVRAEYERKEKLITEAKAAYTKRNMPQDKLTAGGNLITDPEDPKFDLEAYLQSKAAES</sequence>
<keyword evidence="4 11" id="KW-0138">CF(0)</keyword>
<evidence type="ECO:0000256" key="6">
    <source>
        <dbReference type="ARBA" id="ARBA00022792"/>
    </source>
</evidence>
<comment type="subunit">
    <text evidence="11">F-type ATPases have 2 components, CF(1) - the catalytic core - and CF(0) - the membrane proton channel. CF(1) and CF(0) have multiple subunits.</text>
</comment>
<dbReference type="GO" id="GO:0045259">
    <property type="term" value="C:proton-transporting ATP synthase complex"/>
    <property type="evidence" value="ECO:0007669"/>
    <property type="project" value="UniProtKB-UniRule"/>
</dbReference>
<evidence type="ECO:0000256" key="2">
    <source>
        <dbReference type="ARBA" id="ARBA00007333"/>
    </source>
</evidence>
<keyword evidence="6 11" id="KW-0999">Mitochondrion inner membrane</keyword>
<dbReference type="Proteomes" id="UP000799439">
    <property type="component" value="Unassembled WGS sequence"/>
</dbReference>
<evidence type="ECO:0000256" key="8">
    <source>
        <dbReference type="ARBA" id="ARBA00023128"/>
    </source>
</evidence>
<comment type="function">
    <text evidence="11">Subunit e, of the mitochondrial membrane ATP synthase complex (F(1)F(0) ATP synthase or Complex V) that produces ATP from ADP in the presence of a proton gradient across the membrane which is generated by electron transport complexes of the respiratory chain. ATP synthase complex consist of a soluble F(1) head domain - the catalytic core - and a membrane F(1) domain - the membrane proton channel. These two domains are linked by a central stalk rotating inside the F(1) region and a stationary peripheral stalk. During catalysis, ATP synthesis in the catalytic domain of F(1) is coupled via a rotary mechanism of the central stalk subunits to proton translocation. In vivo, can only synthesize ATP although its ATP hydrolase activity can be activated artificially in vitro. Part of the complex F(0) domain.</text>
</comment>
<evidence type="ECO:0000256" key="10">
    <source>
        <dbReference type="ARBA" id="ARBA00023310"/>
    </source>
</evidence>
<name>A0A9P4ISF2_9PEZI</name>
<proteinExistence type="inferred from homology"/>
<protein>
    <recommendedName>
        <fullName evidence="11">ATP synthase F(0) complex subunit e, mitochondrial</fullName>
    </recommendedName>
</protein>
<dbReference type="AlphaFoldDB" id="A0A9P4ISF2"/>
<organism evidence="12 13">
    <name type="scientific">Myriangium duriaei CBS 260.36</name>
    <dbReference type="NCBI Taxonomy" id="1168546"/>
    <lineage>
        <taxon>Eukaryota</taxon>
        <taxon>Fungi</taxon>
        <taxon>Dikarya</taxon>
        <taxon>Ascomycota</taxon>
        <taxon>Pezizomycotina</taxon>
        <taxon>Dothideomycetes</taxon>
        <taxon>Dothideomycetidae</taxon>
        <taxon>Myriangiales</taxon>
        <taxon>Myriangiaceae</taxon>
        <taxon>Myriangium</taxon>
    </lineage>
</organism>
<dbReference type="GO" id="GO:0005743">
    <property type="term" value="C:mitochondrial inner membrane"/>
    <property type="evidence" value="ECO:0007669"/>
    <property type="project" value="UniProtKB-SubCell"/>
</dbReference>
<evidence type="ECO:0000256" key="5">
    <source>
        <dbReference type="ARBA" id="ARBA00022781"/>
    </source>
</evidence>
<keyword evidence="3 11" id="KW-0813">Transport</keyword>
<comment type="similarity">
    <text evidence="2 11">Belongs to the ATPase e subunit family.</text>
</comment>
<reference evidence="12" key="1">
    <citation type="journal article" date="2020" name="Stud. Mycol.">
        <title>101 Dothideomycetes genomes: a test case for predicting lifestyles and emergence of pathogens.</title>
        <authorList>
            <person name="Haridas S."/>
            <person name="Albert R."/>
            <person name="Binder M."/>
            <person name="Bloem J."/>
            <person name="Labutti K."/>
            <person name="Salamov A."/>
            <person name="Andreopoulos B."/>
            <person name="Baker S."/>
            <person name="Barry K."/>
            <person name="Bills G."/>
            <person name="Bluhm B."/>
            <person name="Cannon C."/>
            <person name="Castanera R."/>
            <person name="Culley D."/>
            <person name="Daum C."/>
            <person name="Ezra D."/>
            <person name="Gonzalez J."/>
            <person name="Henrissat B."/>
            <person name="Kuo A."/>
            <person name="Liang C."/>
            <person name="Lipzen A."/>
            <person name="Lutzoni F."/>
            <person name="Magnuson J."/>
            <person name="Mondo S."/>
            <person name="Nolan M."/>
            <person name="Ohm R."/>
            <person name="Pangilinan J."/>
            <person name="Park H.-J."/>
            <person name="Ramirez L."/>
            <person name="Alfaro M."/>
            <person name="Sun H."/>
            <person name="Tritt A."/>
            <person name="Yoshinaga Y."/>
            <person name="Zwiers L.-H."/>
            <person name="Turgeon B."/>
            <person name="Goodwin S."/>
            <person name="Spatafora J."/>
            <person name="Crous P."/>
            <person name="Grigoriev I."/>
        </authorList>
    </citation>
    <scope>NUCLEOTIDE SEQUENCE</scope>
    <source>
        <strain evidence="12">CBS 260.36</strain>
    </source>
</reference>
<evidence type="ECO:0000313" key="12">
    <source>
        <dbReference type="EMBL" id="KAF2147804.1"/>
    </source>
</evidence>
<keyword evidence="13" id="KW-1185">Reference proteome</keyword>
<comment type="subcellular location">
    <subcellularLocation>
        <location evidence="1 11">Mitochondrion inner membrane</location>
    </subcellularLocation>
</comment>
<evidence type="ECO:0000313" key="13">
    <source>
        <dbReference type="Proteomes" id="UP000799439"/>
    </source>
</evidence>
<keyword evidence="10 11" id="KW-0066">ATP synthesis</keyword>
<accession>A0A9P4ISF2</accession>
<dbReference type="OrthoDB" id="2125027at2759"/>
<dbReference type="Pfam" id="PF05680">
    <property type="entry name" value="ATP-synt_E"/>
    <property type="match status" value="1"/>
</dbReference>